<reference evidence="2" key="1">
    <citation type="journal article" date="2019" name="Int. J. Syst. Evol. Microbiol.">
        <title>The Global Catalogue of Microorganisms (GCM) 10K type strain sequencing project: providing services to taxonomists for standard genome sequencing and annotation.</title>
        <authorList>
            <consortium name="The Broad Institute Genomics Platform"/>
            <consortium name="The Broad Institute Genome Sequencing Center for Infectious Disease"/>
            <person name="Wu L."/>
            <person name="Ma J."/>
        </authorList>
    </citation>
    <scope>NUCLEOTIDE SEQUENCE [LARGE SCALE GENOMIC DNA]</scope>
    <source>
        <strain evidence="2">JCM 31486</strain>
    </source>
</reference>
<proteinExistence type="predicted"/>
<evidence type="ECO:0000313" key="2">
    <source>
        <dbReference type="Proteomes" id="UP001597045"/>
    </source>
</evidence>
<organism evidence="1 2">
    <name type="scientific">Kibdelosporangium lantanae</name>
    <dbReference type="NCBI Taxonomy" id="1497396"/>
    <lineage>
        <taxon>Bacteria</taxon>
        <taxon>Bacillati</taxon>
        <taxon>Actinomycetota</taxon>
        <taxon>Actinomycetes</taxon>
        <taxon>Pseudonocardiales</taxon>
        <taxon>Pseudonocardiaceae</taxon>
        <taxon>Kibdelosporangium</taxon>
    </lineage>
</organism>
<gene>
    <name evidence="1" type="ORF">ACFQ1S_44895</name>
</gene>
<keyword evidence="2" id="KW-1185">Reference proteome</keyword>
<sequence length="46" mass="4904">MSNAGDGTIGVGMVGHAFMGRVHSQAWRTVHHFFDVPLTPRLAALG</sequence>
<feature type="non-terminal residue" evidence="1">
    <location>
        <position position="46"/>
    </location>
</feature>
<comment type="caution">
    <text evidence="1">The sequence shown here is derived from an EMBL/GenBank/DDBJ whole genome shotgun (WGS) entry which is preliminary data.</text>
</comment>
<name>A0ABW3MNL3_9PSEU</name>
<dbReference type="EMBL" id="JBHTIS010004232">
    <property type="protein sequence ID" value="MFD1052216.1"/>
    <property type="molecule type" value="Genomic_DNA"/>
</dbReference>
<protein>
    <submittedName>
        <fullName evidence="1">Gfo/Idh/MocA family oxidoreductase</fullName>
    </submittedName>
</protein>
<evidence type="ECO:0000313" key="1">
    <source>
        <dbReference type="EMBL" id="MFD1052216.1"/>
    </source>
</evidence>
<dbReference type="Proteomes" id="UP001597045">
    <property type="component" value="Unassembled WGS sequence"/>
</dbReference>
<accession>A0ABW3MNL3</accession>